<comment type="caution">
    <text evidence="6">The sequence shown here is derived from an EMBL/GenBank/DDBJ whole genome shotgun (WGS) entry which is preliminary data.</text>
</comment>
<dbReference type="RefSeq" id="WP_208055008.1">
    <property type="nucleotide sequence ID" value="NZ_JAGEMK010000002.1"/>
</dbReference>
<comment type="similarity">
    <text evidence="1">Belongs to the ATP-dependent AMP-binding enzyme family.</text>
</comment>
<evidence type="ECO:0000256" key="1">
    <source>
        <dbReference type="ARBA" id="ARBA00006432"/>
    </source>
</evidence>
<dbReference type="InterPro" id="IPR000639">
    <property type="entry name" value="Epox_hydrolase-like"/>
</dbReference>
<dbReference type="AlphaFoldDB" id="A0A939LN38"/>
<dbReference type="PANTHER" id="PTHR43201">
    <property type="entry name" value="ACYL-COA SYNTHETASE"/>
    <property type="match status" value="1"/>
</dbReference>
<dbReference type="Gene3D" id="3.40.50.1820">
    <property type="entry name" value="alpha/beta hydrolase"/>
    <property type="match status" value="1"/>
</dbReference>
<organism evidence="6 7">
    <name type="scientific">Actinotalea soli</name>
    <dbReference type="NCBI Taxonomy" id="2819234"/>
    <lineage>
        <taxon>Bacteria</taxon>
        <taxon>Bacillati</taxon>
        <taxon>Actinomycetota</taxon>
        <taxon>Actinomycetes</taxon>
        <taxon>Micrococcales</taxon>
        <taxon>Cellulomonadaceae</taxon>
        <taxon>Actinotalea</taxon>
    </lineage>
</organism>
<proteinExistence type="inferred from homology"/>
<dbReference type="Pfam" id="PF00561">
    <property type="entry name" value="Abhydrolase_1"/>
    <property type="match status" value="1"/>
</dbReference>
<protein>
    <submittedName>
        <fullName evidence="6">Alpha/beta fold hydrolase</fullName>
    </submittedName>
</protein>
<evidence type="ECO:0000256" key="2">
    <source>
        <dbReference type="ARBA" id="ARBA00022598"/>
    </source>
</evidence>
<evidence type="ECO:0000313" key="7">
    <source>
        <dbReference type="Proteomes" id="UP000664209"/>
    </source>
</evidence>
<dbReference type="PRINTS" id="PR00111">
    <property type="entry name" value="ABHYDROLASE"/>
</dbReference>
<gene>
    <name evidence="6" type="ORF">J4G33_05975</name>
</gene>
<dbReference type="InterPro" id="IPR000873">
    <property type="entry name" value="AMP-dep_synth/lig_dom"/>
</dbReference>
<keyword evidence="6" id="KW-0378">Hydrolase</keyword>
<sequence length="892" mass="92853">MTTPLPSAVGSTAPASLPPDGLDGLDPTFSRLVTAGDPGRTWHLLDNADHLARLGVEPVGTLLCVHGNPTWSYLWRRLVTAATAQAAADGVAWRVIAVDQLEMGYSERTGELRGLPRRVADLDDLTTALGVTGPVVTVGHDWGGVISLGWAVDHPDQLAGVVLLNTAVHQPEHLRIPAPLRLALRPAVLGRATVATPAFLETTLALGRPRLTAAVKEGYRAPYREAARRGGIGGFVADIPVDAAHPSAAELDRIATAVSGLQVPALMLWGPSDPVFGDQYLEDLVGRLPHADVHRFEGASHLVAEDVDYAAAALTWLGDLPTAGSDDAGAEAASASPRPAQPTYHPLWHQLDEQRHSTETALVEMAPPGGDSPRVVTWSLLARRVRELAAGLTAAGVRPGDRVSLLVPPGADLTAVLYACLRIGAVVVVADAGLGLRGLTRAVRGSRPQHVIGALPGLSAARALGWPGRRISTTPLPRATARALGVRYALVDLVDLGQGVDTPAEPAPDATAAVLFTSGSTGPAKGVVYSHRQLAAVAGALRDQYDLGVGTGLVAGFAPFALLAPALGARSVTPDMDVTSPRTLTAPAVAAAAAAVDATVLFLSPAALANVVATADSLTPADHEALAQVRIFLSAGAPVPEPLLAAAGRLMPNAEPHTPYGMTEGLLMTDVTLDVIRDATSTRPDGDRGGVCVGRPTPTTEVRISPLDADGAATGEPTTDPGRTGEILVTAPHLKRGYFRLHLTDRAATRGVPDDRWHRTGDVGHLDEQGRLWVEGRLAHVITTADGVVTPVGLEQAVEQVDGVVRAGVVGIGPQGTQLLVAVVETTTPARRVALADPELAEEVRGAVGRPLAAVLVVPDLPTDVRHNSKIDRTRLARWAEGVLSGGRVRRP</sequence>
<dbReference type="GO" id="GO:0006631">
    <property type="term" value="P:fatty acid metabolic process"/>
    <property type="evidence" value="ECO:0007669"/>
    <property type="project" value="TreeGrafter"/>
</dbReference>
<feature type="compositionally biased region" description="Polar residues" evidence="3">
    <location>
        <begin position="1"/>
        <end position="14"/>
    </location>
</feature>
<keyword evidence="2" id="KW-0436">Ligase</keyword>
<feature type="region of interest" description="Disordered" evidence="3">
    <location>
        <begin position="1"/>
        <end position="21"/>
    </location>
</feature>
<dbReference type="InterPro" id="IPR000073">
    <property type="entry name" value="AB_hydrolase_1"/>
</dbReference>
<dbReference type="PANTHER" id="PTHR43201:SF5">
    <property type="entry name" value="MEDIUM-CHAIN ACYL-COA LIGASE ACSF2, MITOCHONDRIAL"/>
    <property type="match status" value="1"/>
</dbReference>
<dbReference type="EMBL" id="JAGEMK010000002">
    <property type="protein sequence ID" value="MBO1751347.1"/>
    <property type="molecule type" value="Genomic_DNA"/>
</dbReference>
<feature type="region of interest" description="Disordered" evidence="3">
    <location>
        <begin position="680"/>
        <end position="703"/>
    </location>
</feature>
<evidence type="ECO:0000259" key="5">
    <source>
        <dbReference type="Pfam" id="PF00561"/>
    </source>
</evidence>
<name>A0A939LN38_9CELL</name>
<dbReference type="InterPro" id="IPR045851">
    <property type="entry name" value="AMP-bd_C_sf"/>
</dbReference>
<dbReference type="GO" id="GO:0016787">
    <property type="term" value="F:hydrolase activity"/>
    <property type="evidence" value="ECO:0007669"/>
    <property type="project" value="UniProtKB-KW"/>
</dbReference>
<feature type="domain" description="AB hydrolase-1" evidence="5">
    <location>
        <begin position="61"/>
        <end position="304"/>
    </location>
</feature>
<dbReference type="InterPro" id="IPR029058">
    <property type="entry name" value="AB_hydrolase_fold"/>
</dbReference>
<dbReference type="SUPFAM" id="SSF53474">
    <property type="entry name" value="alpha/beta-Hydrolases"/>
    <property type="match status" value="1"/>
</dbReference>
<evidence type="ECO:0000313" key="6">
    <source>
        <dbReference type="EMBL" id="MBO1751347.1"/>
    </source>
</evidence>
<reference evidence="6" key="1">
    <citation type="submission" date="2021-03" db="EMBL/GenBank/DDBJ databases">
        <title>Actinotalea soli sp. nov., isolated from soil.</title>
        <authorList>
            <person name="Ping W."/>
            <person name="Zhang J."/>
        </authorList>
    </citation>
    <scope>NUCLEOTIDE SEQUENCE</scope>
    <source>
        <strain evidence="6">BY-33</strain>
    </source>
</reference>
<dbReference type="GO" id="GO:0031956">
    <property type="term" value="F:medium-chain fatty acid-CoA ligase activity"/>
    <property type="evidence" value="ECO:0007669"/>
    <property type="project" value="TreeGrafter"/>
</dbReference>
<dbReference type="PROSITE" id="PS00455">
    <property type="entry name" value="AMP_BINDING"/>
    <property type="match status" value="1"/>
</dbReference>
<dbReference type="InterPro" id="IPR042099">
    <property type="entry name" value="ANL_N_sf"/>
</dbReference>
<evidence type="ECO:0000256" key="3">
    <source>
        <dbReference type="SAM" id="MobiDB-lite"/>
    </source>
</evidence>
<dbReference type="PRINTS" id="PR00412">
    <property type="entry name" value="EPOXHYDRLASE"/>
</dbReference>
<dbReference type="InterPro" id="IPR020845">
    <property type="entry name" value="AMP-binding_CS"/>
</dbReference>
<dbReference type="Proteomes" id="UP000664209">
    <property type="component" value="Unassembled WGS sequence"/>
</dbReference>
<accession>A0A939LN38</accession>
<feature type="domain" description="AMP-dependent synthetase/ligase" evidence="4">
    <location>
        <begin position="354"/>
        <end position="739"/>
    </location>
</feature>
<dbReference type="Gene3D" id="3.40.50.12780">
    <property type="entry name" value="N-terminal domain of ligase-like"/>
    <property type="match status" value="1"/>
</dbReference>
<dbReference type="SUPFAM" id="SSF56801">
    <property type="entry name" value="Acetyl-CoA synthetase-like"/>
    <property type="match status" value="1"/>
</dbReference>
<dbReference type="Gene3D" id="3.30.300.30">
    <property type="match status" value="1"/>
</dbReference>
<evidence type="ECO:0000259" key="4">
    <source>
        <dbReference type="Pfam" id="PF00501"/>
    </source>
</evidence>
<dbReference type="Pfam" id="PF00501">
    <property type="entry name" value="AMP-binding"/>
    <property type="match status" value="1"/>
</dbReference>
<keyword evidence="7" id="KW-1185">Reference proteome</keyword>